<dbReference type="EMBL" id="AP019791">
    <property type="protein sequence ID" value="BBL80321.1"/>
    <property type="molecule type" value="Genomic_DNA"/>
</dbReference>
<proteinExistence type="predicted"/>
<organism evidence="1 2">
    <name type="scientific">Rubrobacter xylanophilus</name>
    <dbReference type="NCBI Taxonomy" id="49319"/>
    <lineage>
        <taxon>Bacteria</taxon>
        <taxon>Bacillati</taxon>
        <taxon>Actinomycetota</taxon>
        <taxon>Rubrobacteria</taxon>
        <taxon>Rubrobacterales</taxon>
        <taxon>Rubrobacteraceae</taxon>
        <taxon>Rubrobacter</taxon>
    </lineage>
</organism>
<reference evidence="1" key="1">
    <citation type="journal article" date="2019" name="Microbiol. Resour. Announc.">
        <title>Complete Genome Sequence of Rubrobacter xylanophilus Strain AA3-22, Isolated from Arima Onsen in Japan.</title>
        <authorList>
            <person name="Tomariguchi N."/>
            <person name="Miyazaki K."/>
        </authorList>
    </citation>
    <scope>NUCLEOTIDE SEQUENCE [LARGE SCALE GENOMIC DNA]</scope>
    <source>
        <strain evidence="1">AA3-22</strain>
    </source>
</reference>
<dbReference type="Proteomes" id="UP000318065">
    <property type="component" value="Chromosome"/>
</dbReference>
<sequence>MSGTEQHPPVKSEAEVALDLMRLVLEQAGGRRLSPSRTLALYHLCREAVAYRPEGQVSAGYLEDRLKKLLQ</sequence>
<protein>
    <submittedName>
        <fullName evidence="1">Uncharacterized protein</fullName>
    </submittedName>
</protein>
<evidence type="ECO:0000313" key="2">
    <source>
        <dbReference type="Proteomes" id="UP000318065"/>
    </source>
</evidence>
<accession>A0A510HJX2</accession>
<dbReference type="RefSeq" id="WP_172620805.1">
    <property type="nucleotide sequence ID" value="NZ_AP019791.1"/>
</dbReference>
<keyword evidence="2" id="KW-1185">Reference proteome</keyword>
<name>A0A510HJX2_9ACTN</name>
<gene>
    <name evidence="1" type="ORF">RxyAA322_21750</name>
</gene>
<evidence type="ECO:0000313" key="1">
    <source>
        <dbReference type="EMBL" id="BBL80321.1"/>
    </source>
</evidence>
<dbReference type="AlphaFoldDB" id="A0A510HJX2"/>